<dbReference type="PANTHER" id="PTHR43547:SF2">
    <property type="entry name" value="HYBRID SIGNAL TRANSDUCTION HISTIDINE KINASE C"/>
    <property type="match status" value="1"/>
</dbReference>
<dbReference type="InterPro" id="IPR004358">
    <property type="entry name" value="Sig_transdc_His_kin-like_C"/>
</dbReference>
<protein>
    <recommendedName>
        <fullName evidence="2">histidine kinase</fullName>
        <ecNumber evidence="2">2.7.13.3</ecNumber>
    </recommendedName>
</protein>
<gene>
    <name evidence="8" type="ORF">PSM36_3327</name>
</gene>
<evidence type="ECO:0000256" key="1">
    <source>
        <dbReference type="ARBA" id="ARBA00000085"/>
    </source>
</evidence>
<proteinExistence type="predicted"/>
<feature type="transmembrane region" description="Helical" evidence="5">
    <location>
        <begin position="32"/>
        <end position="49"/>
    </location>
</feature>
<evidence type="ECO:0000313" key="9">
    <source>
        <dbReference type="Proteomes" id="UP000187464"/>
    </source>
</evidence>
<dbReference type="KEGG" id="psac:PSM36_3327"/>
<keyword evidence="8" id="KW-0418">Kinase</keyword>
<dbReference type="Pfam" id="PF02518">
    <property type="entry name" value="HATPase_c"/>
    <property type="match status" value="1"/>
</dbReference>
<comment type="catalytic activity">
    <reaction evidence="1">
        <text>ATP + protein L-histidine = ADP + protein N-phospho-L-histidine.</text>
        <dbReference type="EC" id="2.7.13.3"/>
    </reaction>
</comment>
<organism evidence="8 9">
    <name type="scientific">Proteiniphilum saccharofermentans</name>
    <dbReference type="NCBI Taxonomy" id="1642647"/>
    <lineage>
        <taxon>Bacteria</taxon>
        <taxon>Pseudomonadati</taxon>
        <taxon>Bacteroidota</taxon>
        <taxon>Bacteroidia</taxon>
        <taxon>Bacteroidales</taxon>
        <taxon>Dysgonomonadaceae</taxon>
        <taxon>Proteiniphilum</taxon>
    </lineage>
</organism>
<dbReference type="EMBL" id="LT605205">
    <property type="protein sequence ID" value="SCD22112.1"/>
    <property type="molecule type" value="Genomic_DNA"/>
</dbReference>
<dbReference type="Gene3D" id="3.30.565.10">
    <property type="entry name" value="Histidine kinase-like ATPase, C-terminal domain"/>
    <property type="match status" value="1"/>
</dbReference>
<dbReference type="SMART" id="SM00387">
    <property type="entry name" value="HATPase_c"/>
    <property type="match status" value="1"/>
</dbReference>
<evidence type="ECO:0000313" key="8">
    <source>
        <dbReference type="EMBL" id="SCD22112.1"/>
    </source>
</evidence>
<name>A0A1R3T7A5_9BACT</name>
<reference evidence="8 9" key="1">
    <citation type="submission" date="2016-08" db="EMBL/GenBank/DDBJ databases">
        <authorList>
            <person name="Seilhamer J.J."/>
        </authorList>
    </citation>
    <scope>NUCLEOTIDE SEQUENCE [LARGE SCALE GENOMIC DNA]</scope>
    <source>
        <strain evidence="8">M3/6</strain>
    </source>
</reference>
<feature type="domain" description="Histidine kinase" evidence="6">
    <location>
        <begin position="228"/>
        <end position="444"/>
    </location>
</feature>
<sequence length="445" mass="51144">MFKSIEYKLYIYMILLIGAVVMSTYLAIQAEYVYMVLSILLGIFLLHNMRRSYNQFNKNIIFLLNALDNGDYSFNFAETKLSRREKELNQMMNRIKEILSRARKEVIENEKFLSVIMERVSTGIIILNEENVVIQINRTVNQLLGLPVFTHINQLANIDKSFPDLFRNLDSSDTKTIKIANEREEMQLSLRASEIILQGRRLKIITLNNIGSELDYKEMDSWIRLIRVMTHEIMNSIAPVTSLTDTLLFAFRKDEPYEEDSLMQNTVEALQTINSTAKGLISFVNSYRRFTGIPKPQLNPVSLQSVIERAIVLEAAVLQEKGISVTLHLPDESTVRQVDESQIMQVLLNLLKNASEAIPGEKGQIRIELMEENEKIYLDVCNNGQPIAEDMLPNIFVPFFTTKHTGTGIGLSVSRYIMRLHGGTLTHFNREGWTVFRMAFYHSSK</sequence>
<dbReference type="EC" id="2.7.13.3" evidence="2"/>
<keyword evidence="8" id="KW-0808">Transferase</keyword>
<dbReference type="PROSITE" id="PS50109">
    <property type="entry name" value="HIS_KIN"/>
    <property type="match status" value="1"/>
</dbReference>
<feature type="domain" description="PAS" evidence="7">
    <location>
        <begin position="109"/>
        <end position="146"/>
    </location>
</feature>
<keyword evidence="4" id="KW-0175">Coiled coil</keyword>
<evidence type="ECO:0000259" key="6">
    <source>
        <dbReference type="PROSITE" id="PS50109"/>
    </source>
</evidence>
<feature type="transmembrane region" description="Helical" evidence="5">
    <location>
        <begin position="9"/>
        <end position="26"/>
    </location>
</feature>
<keyword evidence="3" id="KW-0597">Phosphoprotein</keyword>
<keyword evidence="5" id="KW-0812">Transmembrane</keyword>
<dbReference type="InterPro" id="IPR036890">
    <property type="entry name" value="HATPase_C_sf"/>
</dbReference>
<dbReference type="RefSeq" id="WP_076931809.1">
    <property type="nucleotide sequence ID" value="NZ_LT605205.1"/>
</dbReference>
<evidence type="ECO:0000256" key="4">
    <source>
        <dbReference type="SAM" id="Coils"/>
    </source>
</evidence>
<dbReference type="AlphaFoldDB" id="A0A1R3T7A5"/>
<evidence type="ECO:0000256" key="2">
    <source>
        <dbReference type="ARBA" id="ARBA00012438"/>
    </source>
</evidence>
<keyword evidence="5" id="KW-1133">Transmembrane helix</keyword>
<dbReference type="GO" id="GO:0000155">
    <property type="term" value="F:phosphorelay sensor kinase activity"/>
    <property type="evidence" value="ECO:0007669"/>
    <property type="project" value="TreeGrafter"/>
</dbReference>
<evidence type="ECO:0000259" key="7">
    <source>
        <dbReference type="PROSITE" id="PS50112"/>
    </source>
</evidence>
<evidence type="ECO:0000256" key="5">
    <source>
        <dbReference type="SAM" id="Phobius"/>
    </source>
</evidence>
<dbReference type="Gene3D" id="3.30.450.20">
    <property type="entry name" value="PAS domain"/>
    <property type="match status" value="1"/>
</dbReference>
<evidence type="ECO:0000256" key="3">
    <source>
        <dbReference type="ARBA" id="ARBA00022553"/>
    </source>
</evidence>
<keyword evidence="5" id="KW-0472">Membrane</keyword>
<keyword evidence="9" id="KW-1185">Reference proteome</keyword>
<accession>A0A1R3T7A5</accession>
<dbReference type="SUPFAM" id="SSF55874">
    <property type="entry name" value="ATPase domain of HSP90 chaperone/DNA topoisomerase II/histidine kinase"/>
    <property type="match status" value="1"/>
</dbReference>
<dbReference type="InterPro" id="IPR000014">
    <property type="entry name" value="PAS"/>
</dbReference>
<dbReference type="PANTHER" id="PTHR43547">
    <property type="entry name" value="TWO-COMPONENT HISTIDINE KINASE"/>
    <property type="match status" value="1"/>
</dbReference>
<dbReference type="PRINTS" id="PR00344">
    <property type="entry name" value="BCTRLSENSOR"/>
</dbReference>
<dbReference type="Proteomes" id="UP000187464">
    <property type="component" value="Chromosome I"/>
</dbReference>
<dbReference type="InterPro" id="IPR005467">
    <property type="entry name" value="His_kinase_dom"/>
</dbReference>
<feature type="coiled-coil region" evidence="4">
    <location>
        <begin position="74"/>
        <end position="105"/>
    </location>
</feature>
<dbReference type="STRING" id="1642647.PSM36_3327"/>
<dbReference type="InterPro" id="IPR003594">
    <property type="entry name" value="HATPase_dom"/>
</dbReference>
<dbReference type="PROSITE" id="PS50112">
    <property type="entry name" value="PAS"/>
    <property type="match status" value="1"/>
</dbReference>